<accession>A0ABQ7PZY6</accession>
<evidence type="ECO:0000256" key="2">
    <source>
        <dbReference type="ARBA" id="ARBA00008685"/>
    </source>
</evidence>
<keyword evidence="4 9" id="KW-0812">Transmembrane</keyword>
<evidence type="ECO:0000256" key="4">
    <source>
        <dbReference type="ARBA" id="ARBA00022692"/>
    </source>
</evidence>
<dbReference type="PANTHER" id="PTHR42643">
    <property type="entry name" value="IONOTROPIC RECEPTOR 20A-RELATED"/>
    <property type="match status" value="1"/>
</dbReference>
<evidence type="ECO:0000256" key="9">
    <source>
        <dbReference type="SAM" id="Phobius"/>
    </source>
</evidence>
<keyword evidence="6 9" id="KW-0472">Membrane</keyword>
<evidence type="ECO:0000256" key="6">
    <source>
        <dbReference type="ARBA" id="ARBA00023136"/>
    </source>
</evidence>
<dbReference type="InterPro" id="IPR001320">
    <property type="entry name" value="Iontro_rcpt_C"/>
</dbReference>
<proteinExistence type="inferred from homology"/>
<evidence type="ECO:0000256" key="8">
    <source>
        <dbReference type="ARBA" id="ARBA00023180"/>
    </source>
</evidence>
<keyword evidence="3" id="KW-1003">Cell membrane</keyword>
<feature type="transmembrane region" description="Helical" evidence="9">
    <location>
        <begin position="297"/>
        <end position="320"/>
    </location>
</feature>
<protein>
    <recommendedName>
        <fullName evidence="10">Ionotropic glutamate receptor C-terminal domain-containing protein</fullName>
    </recommendedName>
</protein>
<dbReference type="InterPro" id="IPR052192">
    <property type="entry name" value="Insect_Ionotropic_Sensory_Rcpt"/>
</dbReference>
<feature type="transmembrane region" description="Helical" evidence="9">
    <location>
        <begin position="105"/>
        <end position="124"/>
    </location>
</feature>
<comment type="similarity">
    <text evidence="2">Belongs to the glutamate-gated ion channel (TC 1.A.10.1) family.</text>
</comment>
<evidence type="ECO:0000313" key="11">
    <source>
        <dbReference type="EMBL" id="KAG7298542.1"/>
    </source>
</evidence>
<keyword evidence="7" id="KW-0675">Receptor</keyword>
<evidence type="ECO:0000259" key="10">
    <source>
        <dbReference type="Pfam" id="PF00060"/>
    </source>
</evidence>
<feature type="transmembrane region" description="Helical" evidence="9">
    <location>
        <begin position="49"/>
        <end position="74"/>
    </location>
</feature>
<gene>
    <name evidence="11" type="ORF">JYU34_018182</name>
</gene>
<reference evidence="11 12" key="1">
    <citation type="submission" date="2021-06" db="EMBL/GenBank/DDBJ databases">
        <title>A haploid diamondback moth (Plutella xylostella L.) genome assembly resolves 31 chromosomes and identifies a diamide resistance mutation.</title>
        <authorList>
            <person name="Ward C.M."/>
            <person name="Perry K.D."/>
            <person name="Baker G."/>
            <person name="Powis K."/>
            <person name="Heckel D.G."/>
            <person name="Baxter S.W."/>
        </authorList>
    </citation>
    <scope>NUCLEOTIDE SEQUENCE [LARGE SCALE GENOMIC DNA]</scope>
    <source>
        <strain evidence="11 12">LV</strain>
        <tissue evidence="11">Single pupa</tissue>
    </source>
</reference>
<dbReference type="SUPFAM" id="SSF53850">
    <property type="entry name" value="Periplasmic binding protein-like II"/>
    <property type="match status" value="1"/>
</dbReference>
<evidence type="ECO:0000256" key="1">
    <source>
        <dbReference type="ARBA" id="ARBA00004651"/>
    </source>
</evidence>
<dbReference type="EMBL" id="JAHIBW010000024">
    <property type="protein sequence ID" value="KAG7298542.1"/>
    <property type="molecule type" value="Genomic_DNA"/>
</dbReference>
<keyword evidence="8" id="KW-0325">Glycoprotein</keyword>
<sequence>MGKADFGITSIGHWHSAYQVMDLSSYTYFISIRNLVPKPRLLSRWELPILAFSIPLWLVTFFSMFYSWLALVLAQNGSTKNAWLNIWRIMMAQPAKLESSWRSQFVLLGPVVTGLVINAAYSAGLSSVFTIPNYEKSIDTVEDLLDSGLEWAAPDIAWVYSIRLAKSVKHMRLVDKFRLLTPSELKARGENQSIALSIEILPSECLAIGGGDNITTDILSYYQLLTEDLFFGISTVVAQKNSPYVAKLSQRILRLNAAGLVRAWDSQVSLKYQDMKVKMAVKYSRNLVPPTTAPLNLVAIGGIFLILVAGIGVSSLVFLVELVQGRKRQRHLLKGRP</sequence>
<evidence type="ECO:0000313" key="12">
    <source>
        <dbReference type="Proteomes" id="UP000823941"/>
    </source>
</evidence>
<keyword evidence="5 9" id="KW-1133">Transmembrane helix</keyword>
<dbReference type="PANTHER" id="PTHR42643:SF40">
    <property type="entry name" value="IONOTROPIC RECEPTOR 41A-RELATED"/>
    <property type="match status" value="1"/>
</dbReference>
<comment type="caution">
    <text evidence="11">The sequence shown here is derived from an EMBL/GenBank/DDBJ whole genome shotgun (WGS) entry which is preliminary data.</text>
</comment>
<keyword evidence="12" id="KW-1185">Reference proteome</keyword>
<name>A0ABQ7PZY6_PLUXY</name>
<organism evidence="11 12">
    <name type="scientific">Plutella xylostella</name>
    <name type="common">Diamondback moth</name>
    <name type="synonym">Plutella maculipennis</name>
    <dbReference type="NCBI Taxonomy" id="51655"/>
    <lineage>
        <taxon>Eukaryota</taxon>
        <taxon>Metazoa</taxon>
        <taxon>Ecdysozoa</taxon>
        <taxon>Arthropoda</taxon>
        <taxon>Hexapoda</taxon>
        <taxon>Insecta</taxon>
        <taxon>Pterygota</taxon>
        <taxon>Neoptera</taxon>
        <taxon>Endopterygota</taxon>
        <taxon>Lepidoptera</taxon>
        <taxon>Glossata</taxon>
        <taxon>Ditrysia</taxon>
        <taxon>Yponomeutoidea</taxon>
        <taxon>Plutellidae</taxon>
        <taxon>Plutella</taxon>
    </lineage>
</organism>
<comment type="subcellular location">
    <subcellularLocation>
        <location evidence="1">Cell membrane</location>
        <topology evidence="1">Multi-pass membrane protein</topology>
    </subcellularLocation>
</comment>
<feature type="domain" description="Ionotropic glutamate receptor C-terminal" evidence="10">
    <location>
        <begin position="53"/>
        <end position="311"/>
    </location>
</feature>
<dbReference type="Pfam" id="PF00060">
    <property type="entry name" value="Lig_chan"/>
    <property type="match status" value="1"/>
</dbReference>
<dbReference type="Proteomes" id="UP000823941">
    <property type="component" value="Chromosome 24"/>
</dbReference>
<evidence type="ECO:0000256" key="5">
    <source>
        <dbReference type="ARBA" id="ARBA00022989"/>
    </source>
</evidence>
<evidence type="ECO:0000256" key="3">
    <source>
        <dbReference type="ARBA" id="ARBA00022475"/>
    </source>
</evidence>
<evidence type="ECO:0000256" key="7">
    <source>
        <dbReference type="ARBA" id="ARBA00023170"/>
    </source>
</evidence>